<feature type="region of interest" description="Disordered" evidence="1">
    <location>
        <begin position="312"/>
        <end position="359"/>
    </location>
</feature>
<feature type="compositionally biased region" description="Polar residues" evidence="1">
    <location>
        <begin position="9"/>
        <end position="26"/>
    </location>
</feature>
<reference evidence="2 3" key="1">
    <citation type="submission" date="2015-01" db="EMBL/GenBank/DDBJ databases">
        <title>The Genome Sequence of Rhinocladiella mackenzie CBS 650.93.</title>
        <authorList>
            <consortium name="The Broad Institute Genomics Platform"/>
            <person name="Cuomo C."/>
            <person name="de Hoog S."/>
            <person name="Gorbushina A."/>
            <person name="Stielow B."/>
            <person name="Teixiera M."/>
            <person name="Abouelleil A."/>
            <person name="Chapman S.B."/>
            <person name="Priest M."/>
            <person name="Young S.K."/>
            <person name="Wortman J."/>
            <person name="Nusbaum C."/>
            <person name="Birren B."/>
        </authorList>
    </citation>
    <scope>NUCLEOTIDE SEQUENCE [LARGE SCALE GENOMIC DNA]</scope>
    <source>
        <strain evidence="2 3">CBS 650.93</strain>
    </source>
</reference>
<accession>A0A0D2IIG0</accession>
<evidence type="ECO:0000313" key="3">
    <source>
        <dbReference type="Proteomes" id="UP000053617"/>
    </source>
</evidence>
<feature type="compositionally biased region" description="Low complexity" evidence="1">
    <location>
        <begin position="421"/>
        <end position="431"/>
    </location>
</feature>
<sequence>MARNKEDNPLSTTQRHGSIASLTKNLPSEDFFTDSILDESHIPSPISQKTRPVKPRRAFGTNRALQVTKDSGNKSSGSSLAEYTAARSNRHLKPSSPLTRKKSPSPLRTNGLTTPPQSRNGPKLTSPTSEFSSPPGGLTESYQRIADEEDLAATEREFRSDEDDIDDDPQDALEVDIDANPPEKEAVKGSPPQTRTSQESTPVQLPIDAEKENLLDSCIETASEPSTLDFIRNEMTDRVLAAKLTPHVIDRAKDHARLERLRQSRIPIDFGNSPRADRDRPSKNYARNDIASVSNRGPITFDNALALGPNGVPKAFSDTSTESTPQKRVKAFSRATRNGIHKSVPEEEDDSDTPPDLQKRERIVAFSKADRRRTQLTEALHSQMPSQPPKLIAFSRANGRSRPYGALYEGNENRQDQTGHSSESVASAESEPISMAASHLEENLQAARSFLAKWRQETAEKRAVKSPKGAVNDSAQIDWAATAADVPLPSVEESSTPRDTPPRDAWPSSIQKQRSIDRIRKWENDFTGLSFQVSESPPIRSRPNLNDTLREREMENLAKQAVTTNRLDEIREKDPNVIVRKTSRSFGPEDRRQTPPEAHENQVKTQQSESLDRGEPVPDAAGVVYTSSSNGAEKSKPSQRQISESQNSLDHLQRLARAVSITPRASTVSQGLVRETEEDSTIDNLAPNPFSEDDDRAPPSRGPQISARNHQVVETPKVVGAWTDTILSETVKAENKQQRVPSYMQTPQVNAGAWIDTPFPNGSRTSVPLPMTVEEVTEELTNGHIEENDENANRGHADEANQSEIFSPEQTEAEPKPAAENPVVLPPSALTNVLNEAKQKRLVSRDLTDVRDDTLNLGDGTIQSFEDLLMDAADITADLTSLIKAGAEDEVMEQKRLAREGNDGDPATAEVAFIGHLTSRMERLMSNLHEARKGISRLEQKVSQTPPPSDEQAQLQALIASPDPGQPCMVCGRSDEPHLHKHDIDTNAFFPMSYSTFTIPIPLLFHPRRQDRYQLLPHPTWLGWFTIAIWTWYIAECTMCEIYSRPLFAERYMWPIQPEPEFPFVLPTMLWRWTHFDMLALGILGNFWRLLVAVYRIIGMGLGLSDGFVDDKAAATGLAEATKSALNAAKSLVPGGGEGADWSMMNDEFI</sequence>
<feature type="region of interest" description="Disordered" evidence="1">
    <location>
        <begin position="482"/>
        <end position="514"/>
    </location>
</feature>
<name>A0A0D2IIG0_9EURO</name>
<feature type="region of interest" description="Disordered" evidence="1">
    <location>
        <begin position="1"/>
        <end position="27"/>
    </location>
</feature>
<feature type="compositionally biased region" description="Polar residues" evidence="1">
    <location>
        <begin position="625"/>
        <end position="649"/>
    </location>
</feature>
<keyword evidence="3" id="KW-1185">Reference proteome</keyword>
<dbReference type="RefSeq" id="XP_013270212.1">
    <property type="nucleotide sequence ID" value="XM_013414758.1"/>
</dbReference>
<feature type="region of interest" description="Disordered" evidence="1">
    <location>
        <begin position="664"/>
        <end position="711"/>
    </location>
</feature>
<feature type="compositionally biased region" description="Basic residues" evidence="1">
    <location>
        <begin position="88"/>
        <end position="103"/>
    </location>
</feature>
<evidence type="ECO:0000313" key="2">
    <source>
        <dbReference type="EMBL" id="KIX03076.1"/>
    </source>
</evidence>
<protein>
    <submittedName>
        <fullName evidence="2">Uncharacterized protein</fullName>
    </submittedName>
</protein>
<feature type="compositionally biased region" description="Polar residues" evidence="1">
    <location>
        <begin position="191"/>
        <end position="203"/>
    </location>
</feature>
<feature type="region of interest" description="Disordered" evidence="1">
    <location>
        <begin position="402"/>
        <end position="436"/>
    </location>
</feature>
<feature type="region of interest" description="Disordered" evidence="1">
    <location>
        <begin position="40"/>
        <end position="208"/>
    </location>
</feature>
<dbReference type="Proteomes" id="UP000053617">
    <property type="component" value="Unassembled WGS sequence"/>
</dbReference>
<proteinExistence type="predicted"/>
<feature type="compositionally biased region" description="Polar residues" evidence="1">
    <location>
        <begin position="63"/>
        <end position="81"/>
    </location>
</feature>
<feature type="region of interest" description="Disordered" evidence="1">
    <location>
        <begin position="559"/>
        <end position="649"/>
    </location>
</feature>
<dbReference type="GeneID" id="25294697"/>
<feature type="compositionally biased region" description="Polar residues" evidence="1">
    <location>
        <begin position="106"/>
        <end position="132"/>
    </location>
</feature>
<feature type="region of interest" description="Disordered" evidence="1">
    <location>
        <begin position="269"/>
        <end position="291"/>
    </location>
</feature>
<dbReference type="HOGENOM" id="CLU_274404_0_0_1"/>
<dbReference type="VEuPathDB" id="FungiDB:Z518_06626"/>
<feature type="compositionally biased region" description="Acidic residues" evidence="1">
    <location>
        <begin position="160"/>
        <end position="177"/>
    </location>
</feature>
<evidence type="ECO:0000256" key="1">
    <source>
        <dbReference type="SAM" id="MobiDB-lite"/>
    </source>
</evidence>
<feature type="compositionally biased region" description="Basic and acidic residues" evidence="1">
    <location>
        <begin position="587"/>
        <end position="602"/>
    </location>
</feature>
<dbReference type="AlphaFoldDB" id="A0A0D2IIG0"/>
<feature type="compositionally biased region" description="Basic and acidic residues" evidence="1">
    <location>
        <begin position="566"/>
        <end position="575"/>
    </location>
</feature>
<dbReference type="EMBL" id="KN847479">
    <property type="protein sequence ID" value="KIX03076.1"/>
    <property type="molecule type" value="Genomic_DNA"/>
</dbReference>
<dbReference type="OrthoDB" id="3439035at2759"/>
<feature type="compositionally biased region" description="Polar residues" evidence="1">
    <location>
        <begin position="317"/>
        <end position="326"/>
    </location>
</feature>
<gene>
    <name evidence="2" type="ORF">Z518_06626</name>
</gene>
<organism evidence="2 3">
    <name type="scientific">Rhinocladiella mackenziei CBS 650.93</name>
    <dbReference type="NCBI Taxonomy" id="1442369"/>
    <lineage>
        <taxon>Eukaryota</taxon>
        <taxon>Fungi</taxon>
        <taxon>Dikarya</taxon>
        <taxon>Ascomycota</taxon>
        <taxon>Pezizomycotina</taxon>
        <taxon>Eurotiomycetes</taxon>
        <taxon>Chaetothyriomycetidae</taxon>
        <taxon>Chaetothyriales</taxon>
        <taxon>Herpotrichiellaceae</taxon>
        <taxon>Rhinocladiella</taxon>
    </lineage>
</organism>